<name>A0A1J1DNU0_ECOLX</name>
<dbReference type="CDD" id="cd03801">
    <property type="entry name" value="GT4_PimA-like"/>
    <property type="match status" value="1"/>
</dbReference>
<dbReference type="EMBL" id="LC177549">
    <property type="protein sequence ID" value="BAV90461.1"/>
    <property type="molecule type" value="Genomic_DNA"/>
</dbReference>
<reference evidence="3" key="1">
    <citation type="journal article" date="2017" name="Microb. Genom.">
        <title>An untypeable enterotoxigenic Escherichia coli represents one of the dominant types causing human disease.</title>
        <authorList>
            <person name="Iguchi A."/>
            <person name="von Mentzer A."/>
            <person name="Kikuchi T."/>
            <person name="Thomson N.R."/>
        </authorList>
    </citation>
    <scope>NUCLEOTIDE SEQUENCE</scope>
    <source>
        <strain evidence="3">E705</strain>
    </source>
</reference>
<keyword evidence="1" id="KW-0808">Transferase</keyword>
<evidence type="ECO:0000313" key="3">
    <source>
        <dbReference type="EMBL" id="BAV90461.1"/>
    </source>
</evidence>
<dbReference type="InterPro" id="IPR001296">
    <property type="entry name" value="Glyco_trans_1"/>
</dbReference>
<feature type="domain" description="Glycosyl transferase family 1" evidence="2">
    <location>
        <begin position="193"/>
        <end position="338"/>
    </location>
</feature>
<dbReference type="AlphaFoldDB" id="A0A1J1DNU0"/>
<dbReference type="PANTHER" id="PTHR46401:SF2">
    <property type="entry name" value="GLYCOSYLTRANSFERASE WBBK-RELATED"/>
    <property type="match status" value="1"/>
</dbReference>
<sequence>MKVAVVYHYFAHYREHVFEELIRIVNEKESTIQFYGDIHSNEPNLNTYKFDNHKDKFTRVNNIWFGKFLWQSNLISKLFRDSPDTIIFLGQFNFISTWISAILFRLMGKRILFWGHGVYGSEKGLKRIVRDIFNRLPHIYMTYGEHAKELMVLSGIKESSISVIYNSLNVKQQEQFYEKLDNLSVDNLLDYHFDKTKTNIVFVGRLTKVKKIDLIFEALAKLGNRNYKLIIIGNGPEETHLKQAVKKLNLISMVTFMGEIHDESILSWLIYNSDICISPGNVGLTAMHSLVYGTPVITNNDFCHQMPEYEAIDEEKNGGFFEANNIESLAQKIEEWSNKILTTDRGLLRNECRKPILLKYNPKNQAQLIWECITKNVK</sequence>
<accession>A0A1J1DNU0</accession>
<dbReference type="PANTHER" id="PTHR46401">
    <property type="entry name" value="GLYCOSYLTRANSFERASE WBBK-RELATED"/>
    <property type="match status" value="1"/>
</dbReference>
<protein>
    <submittedName>
        <fullName evidence="3">Putative glycosyltranslocase</fullName>
    </submittedName>
</protein>
<dbReference type="RefSeq" id="WP_021565306.1">
    <property type="nucleotide sequence ID" value="NZ_AP023224.1"/>
</dbReference>
<proteinExistence type="predicted"/>
<dbReference type="Pfam" id="PF00534">
    <property type="entry name" value="Glycos_transf_1"/>
    <property type="match status" value="1"/>
</dbReference>
<evidence type="ECO:0000256" key="1">
    <source>
        <dbReference type="ARBA" id="ARBA00022679"/>
    </source>
</evidence>
<dbReference type="GO" id="GO:0009103">
    <property type="term" value="P:lipopolysaccharide biosynthetic process"/>
    <property type="evidence" value="ECO:0007669"/>
    <property type="project" value="TreeGrafter"/>
</dbReference>
<dbReference type="Gene3D" id="3.40.50.2000">
    <property type="entry name" value="Glycogen Phosphorylase B"/>
    <property type="match status" value="2"/>
</dbReference>
<evidence type="ECO:0000259" key="2">
    <source>
        <dbReference type="Pfam" id="PF00534"/>
    </source>
</evidence>
<dbReference type="GO" id="GO:0016757">
    <property type="term" value="F:glycosyltransferase activity"/>
    <property type="evidence" value="ECO:0007669"/>
    <property type="project" value="InterPro"/>
</dbReference>
<organism evidence="3">
    <name type="scientific">Escherichia coli</name>
    <dbReference type="NCBI Taxonomy" id="562"/>
    <lineage>
        <taxon>Bacteria</taxon>
        <taxon>Pseudomonadati</taxon>
        <taxon>Pseudomonadota</taxon>
        <taxon>Gammaproteobacteria</taxon>
        <taxon>Enterobacterales</taxon>
        <taxon>Enterobacteriaceae</taxon>
        <taxon>Escherichia</taxon>
    </lineage>
</organism>
<dbReference type="SUPFAM" id="SSF53756">
    <property type="entry name" value="UDP-Glycosyltransferase/glycogen phosphorylase"/>
    <property type="match status" value="1"/>
</dbReference>